<dbReference type="PANTHER" id="PTHR24243:SF208">
    <property type="entry name" value="PYROKININ-1 RECEPTOR"/>
    <property type="match status" value="1"/>
</dbReference>
<name>A0A9Q0YGQ6_HOLLE</name>
<feature type="domain" description="G-protein coupled receptors family 1 profile" evidence="10">
    <location>
        <begin position="49"/>
        <end position="111"/>
    </location>
</feature>
<evidence type="ECO:0000256" key="9">
    <source>
        <dbReference type="SAM" id="Phobius"/>
    </source>
</evidence>
<keyword evidence="12" id="KW-1185">Reference proteome</keyword>
<accession>A0A9Q0YGQ6</accession>
<dbReference type="PROSITE" id="PS50262">
    <property type="entry name" value="G_PROTEIN_RECEP_F1_2"/>
    <property type="match status" value="1"/>
</dbReference>
<evidence type="ECO:0000256" key="2">
    <source>
        <dbReference type="ARBA" id="ARBA00022692"/>
    </source>
</evidence>
<reference evidence="11" key="1">
    <citation type="submission" date="2021-10" db="EMBL/GenBank/DDBJ databases">
        <title>Tropical sea cucumber genome reveals ecological adaptation and Cuvierian tubules defense mechanism.</title>
        <authorList>
            <person name="Chen T."/>
        </authorList>
    </citation>
    <scope>NUCLEOTIDE SEQUENCE</scope>
    <source>
        <strain evidence="11">Nanhai2018</strain>
        <tissue evidence="11">Muscle</tissue>
    </source>
</reference>
<evidence type="ECO:0000256" key="6">
    <source>
        <dbReference type="ARBA" id="ARBA00023170"/>
    </source>
</evidence>
<dbReference type="SUPFAM" id="SSF81321">
    <property type="entry name" value="Family A G protein-coupled receptor-like"/>
    <property type="match status" value="1"/>
</dbReference>
<protein>
    <submittedName>
        <fullName evidence="11">Muscarinic acetylcholine receptor M5</fullName>
    </submittedName>
</protein>
<feature type="compositionally biased region" description="Polar residues" evidence="8">
    <location>
        <begin position="10"/>
        <end position="20"/>
    </location>
</feature>
<evidence type="ECO:0000256" key="5">
    <source>
        <dbReference type="ARBA" id="ARBA00023136"/>
    </source>
</evidence>
<dbReference type="Gene3D" id="1.20.1070.10">
    <property type="entry name" value="Rhodopsin 7-helix transmembrane proteins"/>
    <property type="match status" value="1"/>
</dbReference>
<dbReference type="InterPro" id="IPR017452">
    <property type="entry name" value="GPCR_Rhodpsn_7TM"/>
</dbReference>
<dbReference type="InterPro" id="IPR000276">
    <property type="entry name" value="GPCR_Rhodpsn"/>
</dbReference>
<dbReference type="PANTHER" id="PTHR24243">
    <property type="entry name" value="G-PROTEIN COUPLED RECEPTOR"/>
    <property type="match status" value="1"/>
</dbReference>
<gene>
    <name evidence="11" type="ORF">HOLleu_37171</name>
</gene>
<comment type="caution">
    <text evidence="11">The sequence shown here is derived from an EMBL/GenBank/DDBJ whole genome shotgun (WGS) entry which is preliminary data.</text>
</comment>
<sequence>MDGTRVAYHTQASSSNSTNEGECHLGVPEETRPYVIVGFCLIMVVTVSGNSIVIVVLGIVTNLKNDLNNYLLNLAVADLLVSLFCNPAKTFYIMSEDWTLGSSACSAFIAIQHYVSFPFPIPVSTNIEKIIQNFLLDGSFDIAITCHKVQVRKIYGPGALFKQCSDINILSTRCPPL</sequence>
<evidence type="ECO:0000313" key="11">
    <source>
        <dbReference type="EMBL" id="KAJ8022313.1"/>
    </source>
</evidence>
<comment type="subcellular location">
    <subcellularLocation>
        <location evidence="1">Membrane</location>
        <topology evidence="1">Multi-pass membrane protein</topology>
    </subcellularLocation>
</comment>
<dbReference type="Pfam" id="PF00001">
    <property type="entry name" value="7tm_1"/>
    <property type="match status" value="1"/>
</dbReference>
<dbReference type="PRINTS" id="PR00237">
    <property type="entry name" value="GPCRRHODOPSN"/>
</dbReference>
<feature type="transmembrane region" description="Helical" evidence="9">
    <location>
        <begin position="34"/>
        <end position="60"/>
    </location>
</feature>
<feature type="region of interest" description="Disordered" evidence="8">
    <location>
        <begin position="1"/>
        <end position="23"/>
    </location>
</feature>
<keyword evidence="2 9" id="KW-0812">Transmembrane</keyword>
<dbReference type="GO" id="GO:0004930">
    <property type="term" value="F:G protein-coupled receptor activity"/>
    <property type="evidence" value="ECO:0007669"/>
    <property type="project" value="UniProtKB-KW"/>
</dbReference>
<keyword evidence="6 11" id="KW-0675">Receptor</keyword>
<organism evidence="11 12">
    <name type="scientific">Holothuria leucospilota</name>
    <name type="common">Black long sea cucumber</name>
    <name type="synonym">Mertensiothuria leucospilota</name>
    <dbReference type="NCBI Taxonomy" id="206669"/>
    <lineage>
        <taxon>Eukaryota</taxon>
        <taxon>Metazoa</taxon>
        <taxon>Echinodermata</taxon>
        <taxon>Eleutherozoa</taxon>
        <taxon>Echinozoa</taxon>
        <taxon>Holothuroidea</taxon>
        <taxon>Aspidochirotacea</taxon>
        <taxon>Aspidochirotida</taxon>
        <taxon>Holothuriidae</taxon>
        <taxon>Holothuria</taxon>
    </lineage>
</organism>
<dbReference type="AlphaFoldDB" id="A0A9Q0YGQ6"/>
<keyword evidence="4" id="KW-0297">G-protein coupled receptor</keyword>
<dbReference type="Proteomes" id="UP001152320">
    <property type="component" value="Chromosome 20"/>
</dbReference>
<evidence type="ECO:0000256" key="1">
    <source>
        <dbReference type="ARBA" id="ARBA00004141"/>
    </source>
</evidence>
<proteinExistence type="predicted"/>
<evidence type="ECO:0000313" key="12">
    <source>
        <dbReference type="Proteomes" id="UP001152320"/>
    </source>
</evidence>
<keyword evidence="3 9" id="KW-1133">Transmembrane helix</keyword>
<keyword evidence="5 9" id="KW-0472">Membrane</keyword>
<evidence type="ECO:0000256" key="7">
    <source>
        <dbReference type="ARBA" id="ARBA00023224"/>
    </source>
</evidence>
<evidence type="ECO:0000256" key="8">
    <source>
        <dbReference type="SAM" id="MobiDB-lite"/>
    </source>
</evidence>
<dbReference type="EMBL" id="JAIZAY010000020">
    <property type="protein sequence ID" value="KAJ8022313.1"/>
    <property type="molecule type" value="Genomic_DNA"/>
</dbReference>
<evidence type="ECO:0000256" key="4">
    <source>
        <dbReference type="ARBA" id="ARBA00023040"/>
    </source>
</evidence>
<evidence type="ECO:0000259" key="10">
    <source>
        <dbReference type="PROSITE" id="PS50262"/>
    </source>
</evidence>
<dbReference type="GO" id="GO:0016020">
    <property type="term" value="C:membrane"/>
    <property type="evidence" value="ECO:0007669"/>
    <property type="project" value="UniProtKB-SubCell"/>
</dbReference>
<evidence type="ECO:0000256" key="3">
    <source>
        <dbReference type="ARBA" id="ARBA00022989"/>
    </source>
</evidence>
<keyword evidence="7" id="KW-0807">Transducer</keyword>